<organism evidence="1 2">
    <name type="scientific">Linderina macrospora</name>
    <dbReference type="NCBI Taxonomy" id="4868"/>
    <lineage>
        <taxon>Eukaryota</taxon>
        <taxon>Fungi</taxon>
        <taxon>Fungi incertae sedis</taxon>
        <taxon>Zoopagomycota</taxon>
        <taxon>Kickxellomycotina</taxon>
        <taxon>Kickxellomycetes</taxon>
        <taxon>Kickxellales</taxon>
        <taxon>Kickxellaceae</taxon>
        <taxon>Linderina</taxon>
    </lineage>
</organism>
<accession>A0ACC1JH35</accession>
<proteinExistence type="predicted"/>
<evidence type="ECO:0000313" key="1">
    <source>
        <dbReference type="EMBL" id="KAJ1951129.1"/>
    </source>
</evidence>
<sequence>MVNHQPVTAVLDVGSEATLITQKAAKQLQLQMSTRSRPVLKPLWGGKGHVSAGRAKLRVAMMGIKPRWVNAVVVNWDVEWDLLIGEPLWQGFNIITASPAVVKSLKRRAKKEEHEVTADNTVQRVASDEVYAKVGEVNISRTIDINFGQPEGQEGALMARKFESHEALPTNFFHKQRDADLEHWDAKYPDVSQEE</sequence>
<comment type="caution">
    <text evidence="1">The sequence shown here is derived from an EMBL/GenBank/DDBJ whole genome shotgun (WGS) entry which is preliminary data.</text>
</comment>
<reference evidence="1" key="1">
    <citation type="submission" date="2022-07" db="EMBL/GenBank/DDBJ databases">
        <title>Phylogenomic reconstructions and comparative analyses of Kickxellomycotina fungi.</title>
        <authorList>
            <person name="Reynolds N.K."/>
            <person name="Stajich J.E."/>
            <person name="Barry K."/>
            <person name="Grigoriev I.V."/>
            <person name="Crous P."/>
            <person name="Smith M.E."/>
        </authorList>
    </citation>
    <scope>NUCLEOTIDE SEQUENCE</scope>
    <source>
        <strain evidence="1">NRRL 5244</strain>
    </source>
</reference>
<dbReference type="EMBL" id="JANBPW010000055">
    <property type="protein sequence ID" value="KAJ1951129.1"/>
    <property type="molecule type" value="Genomic_DNA"/>
</dbReference>
<feature type="non-terminal residue" evidence="1">
    <location>
        <position position="195"/>
    </location>
</feature>
<keyword evidence="2" id="KW-1185">Reference proteome</keyword>
<dbReference type="Proteomes" id="UP001150603">
    <property type="component" value="Unassembled WGS sequence"/>
</dbReference>
<protein>
    <submittedName>
        <fullName evidence="1">Uncharacterized protein</fullName>
    </submittedName>
</protein>
<name>A0ACC1JH35_9FUNG</name>
<gene>
    <name evidence="1" type="ORF">FBU59_000340</name>
</gene>
<evidence type="ECO:0000313" key="2">
    <source>
        <dbReference type="Proteomes" id="UP001150603"/>
    </source>
</evidence>